<dbReference type="EMBL" id="PGCJ01001138">
    <property type="protein sequence ID" value="PLW08843.1"/>
    <property type="molecule type" value="Genomic_DNA"/>
</dbReference>
<protein>
    <submittedName>
        <fullName evidence="2">Uncharacterized protein</fullName>
    </submittedName>
</protein>
<accession>A0A2N5S6G4</accession>
<organism evidence="2 3">
    <name type="scientific">Puccinia coronata f. sp. avenae</name>
    <dbReference type="NCBI Taxonomy" id="200324"/>
    <lineage>
        <taxon>Eukaryota</taxon>
        <taxon>Fungi</taxon>
        <taxon>Dikarya</taxon>
        <taxon>Basidiomycota</taxon>
        <taxon>Pucciniomycotina</taxon>
        <taxon>Pucciniomycetes</taxon>
        <taxon>Pucciniales</taxon>
        <taxon>Pucciniaceae</taxon>
        <taxon>Puccinia</taxon>
    </lineage>
</organism>
<gene>
    <name evidence="2" type="ORF">PCANC_16601</name>
</gene>
<sequence>MKEEAETGKQSPSTHHHCLRRTTREPPKSRKALMVAPIRRGLGIFRIESEEDGMTVCFPLGQFPEVAHAAVASKVQSPNNNATKLMGGHPPQIGFSAAVFEPRSTCTKMHLAGTYSHLAGTYSARST</sequence>
<dbReference type="Proteomes" id="UP000235388">
    <property type="component" value="Unassembled WGS sequence"/>
</dbReference>
<evidence type="ECO:0000313" key="2">
    <source>
        <dbReference type="EMBL" id="PLW08843.1"/>
    </source>
</evidence>
<dbReference type="AlphaFoldDB" id="A0A2N5S6G4"/>
<comment type="caution">
    <text evidence="2">The sequence shown here is derived from an EMBL/GenBank/DDBJ whole genome shotgun (WGS) entry which is preliminary data.</text>
</comment>
<evidence type="ECO:0000313" key="3">
    <source>
        <dbReference type="Proteomes" id="UP000235388"/>
    </source>
</evidence>
<evidence type="ECO:0000256" key="1">
    <source>
        <dbReference type="SAM" id="MobiDB-lite"/>
    </source>
</evidence>
<name>A0A2N5S6G4_9BASI</name>
<proteinExistence type="predicted"/>
<feature type="region of interest" description="Disordered" evidence="1">
    <location>
        <begin position="1"/>
        <end position="30"/>
    </location>
</feature>
<keyword evidence="3" id="KW-1185">Reference proteome</keyword>
<reference evidence="2 3" key="1">
    <citation type="submission" date="2017-11" db="EMBL/GenBank/DDBJ databases">
        <title>De novo assembly and phasing of dikaryotic genomes from two isolates of Puccinia coronata f. sp. avenae, the causal agent of oat crown rust.</title>
        <authorList>
            <person name="Miller M.E."/>
            <person name="Zhang Y."/>
            <person name="Omidvar V."/>
            <person name="Sperschneider J."/>
            <person name="Schwessinger B."/>
            <person name="Raley C."/>
            <person name="Palmer J.M."/>
            <person name="Garnica D."/>
            <person name="Upadhyaya N."/>
            <person name="Rathjen J."/>
            <person name="Taylor J.M."/>
            <person name="Park R.F."/>
            <person name="Dodds P.N."/>
            <person name="Hirsch C.D."/>
            <person name="Kianian S.F."/>
            <person name="Figueroa M."/>
        </authorList>
    </citation>
    <scope>NUCLEOTIDE SEQUENCE [LARGE SCALE GENOMIC DNA]</scope>
    <source>
        <strain evidence="2">12NC29</strain>
    </source>
</reference>